<dbReference type="PANTHER" id="PTHR39338:SF5">
    <property type="entry name" value="BLR6139 PROTEIN"/>
    <property type="match status" value="1"/>
</dbReference>
<dbReference type="EMBL" id="JACHIU010000001">
    <property type="protein sequence ID" value="MBB6473330.1"/>
    <property type="molecule type" value="Genomic_DNA"/>
</dbReference>
<keyword evidence="2" id="KW-1185">Reference proteome</keyword>
<gene>
    <name evidence="1" type="ORF">BJ992_002761</name>
</gene>
<dbReference type="Pfam" id="PF05762">
    <property type="entry name" value="VWA_CoxE"/>
    <property type="match status" value="1"/>
</dbReference>
<organism evidence="1 2">
    <name type="scientific">Sphaerisporangium rubeum</name>
    <dbReference type="NCBI Taxonomy" id="321317"/>
    <lineage>
        <taxon>Bacteria</taxon>
        <taxon>Bacillati</taxon>
        <taxon>Actinomycetota</taxon>
        <taxon>Actinomycetes</taxon>
        <taxon>Streptosporangiales</taxon>
        <taxon>Streptosporangiaceae</taxon>
        <taxon>Sphaerisporangium</taxon>
    </lineage>
</organism>
<dbReference type="Proteomes" id="UP000555564">
    <property type="component" value="Unassembled WGS sequence"/>
</dbReference>
<name>A0A7X0M6C8_9ACTN</name>
<accession>A0A7X0M6C8</accession>
<comment type="caution">
    <text evidence="1">The sequence shown here is derived from an EMBL/GenBank/DDBJ whole genome shotgun (WGS) entry which is preliminary data.</text>
</comment>
<proteinExistence type="predicted"/>
<sequence>MLTAVEGLVRELRTIGVPVSVSEQIDAVRALRHVALAERGEVKSALRATLVKKHEHEHAFETVFDLFFAPPAPDAEDAGPVSPPPRLADLDDDAMRQVLIEALRAQDMTTVRFGAGVLVDRHARIVPGQPVAGTYYLFRTMRALDQDAVLAGLLPEEDTAEDQAHDELGRRIAAERAEELLDRLRAEVEAQIRLRLVADRGAGAVARTLRTPLPDDVDFLTAGRGELEAVRATVRPLARKLASRLARRREHNRRGALDFRRTVRRSMSTGGVPAEPVFRRPHVSKPQLLVVADISGSVSSFATFTLQLVDALRSEFAAVRSFVFVDGVDEVTEVFSRTSHIADAAAEINAAAAGVWLDGRSDYGNTFQTFWNRWGAGLTPSSTVLVLGDARTNYHAPRAESLRLIHQRAGHVYWLNPEPRAAWDSGDSVMSAYARHCDGVYECRNVRQLKTFIDKLD</sequence>
<reference evidence="1 2" key="1">
    <citation type="submission" date="2020-08" db="EMBL/GenBank/DDBJ databases">
        <title>Sequencing the genomes of 1000 actinobacteria strains.</title>
        <authorList>
            <person name="Klenk H.-P."/>
        </authorList>
    </citation>
    <scope>NUCLEOTIDE SEQUENCE [LARGE SCALE GENOMIC DNA]</scope>
    <source>
        <strain evidence="1 2">DSM 44936</strain>
    </source>
</reference>
<dbReference type="PIRSF" id="PIRSF010256">
    <property type="entry name" value="CoxE_vWa"/>
    <property type="match status" value="1"/>
</dbReference>
<dbReference type="InterPro" id="IPR008912">
    <property type="entry name" value="Uncharacterised_CoxE"/>
</dbReference>
<evidence type="ECO:0000313" key="2">
    <source>
        <dbReference type="Proteomes" id="UP000555564"/>
    </source>
</evidence>
<evidence type="ECO:0000313" key="1">
    <source>
        <dbReference type="EMBL" id="MBB6473330.1"/>
    </source>
</evidence>
<dbReference type="InterPro" id="IPR011195">
    <property type="entry name" value="UCP010256"/>
</dbReference>
<protein>
    <recommendedName>
        <fullName evidence="3">VWA domain-containing protein</fullName>
    </recommendedName>
</protein>
<dbReference type="AlphaFoldDB" id="A0A7X0M6C8"/>
<evidence type="ECO:0008006" key="3">
    <source>
        <dbReference type="Google" id="ProtNLM"/>
    </source>
</evidence>
<dbReference type="PANTHER" id="PTHR39338">
    <property type="entry name" value="BLL5662 PROTEIN-RELATED"/>
    <property type="match status" value="1"/>
</dbReference>
<dbReference type="RefSeq" id="WP_184980999.1">
    <property type="nucleotide sequence ID" value="NZ_BAAALO010000013.1"/>
</dbReference>